<dbReference type="EMBL" id="JAPZBR010000003">
    <property type="protein sequence ID" value="KAJ5357817.1"/>
    <property type="molecule type" value="Genomic_DNA"/>
</dbReference>
<dbReference type="GO" id="GO:0043386">
    <property type="term" value="P:mycotoxin biosynthetic process"/>
    <property type="evidence" value="ECO:0007669"/>
    <property type="project" value="UniProtKB-ARBA"/>
</dbReference>
<keyword evidence="4" id="KW-0812">Transmembrane</keyword>
<organism evidence="5 6">
    <name type="scientific">Penicillium brevicompactum</name>
    <dbReference type="NCBI Taxonomy" id="5074"/>
    <lineage>
        <taxon>Eukaryota</taxon>
        <taxon>Fungi</taxon>
        <taxon>Dikarya</taxon>
        <taxon>Ascomycota</taxon>
        <taxon>Pezizomycotina</taxon>
        <taxon>Eurotiomycetes</taxon>
        <taxon>Eurotiomycetidae</taxon>
        <taxon>Eurotiales</taxon>
        <taxon>Aspergillaceae</taxon>
        <taxon>Penicillium</taxon>
    </lineage>
</organism>
<reference evidence="5" key="1">
    <citation type="submission" date="2022-12" db="EMBL/GenBank/DDBJ databases">
        <authorList>
            <person name="Petersen C."/>
        </authorList>
    </citation>
    <scope>NUCLEOTIDE SEQUENCE</scope>
    <source>
        <strain evidence="5">IBT 35675</strain>
    </source>
</reference>
<comment type="caution">
    <text evidence="5">The sequence shown here is derived from an EMBL/GenBank/DDBJ whole genome shotgun (WGS) entry which is preliminary data.</text>
</comment>
<keyword evidence="6" id="KW-1185">Reference proteome</keyword>
<evidence type="ECO:0000256" key="4">
    <source>
        <dbReference type="SAM" id="Phobius"/>
    </source>
</evidence>
<dbReference type="PRINTS" id="PR00385">
    <property type="entry name" value="P450"/>
</dbReference>
<dbReference type="GO" id="GO:0016705">
    <property type="term" value="F:oxidoreductase activity, acting on paired donors, with incorporation or reduction of molecular oxygen"/>
    <property type="evidence" value="ECO:0007669"/>
    <property type="project" value="InterPro"/>
</dbReference>
<dbReference type="InterPro" id="IPR050121">
    <property type="entry name" value="Cytochrome_P450_monoxygenase"/>
</dbReference>
<keyword evidence="4" id="KW-0472">Membrane</keyword>
<dbReference type="PANTHER" id="PTHR24305:SF96">
    <property type="entry name" value="CYTOCHROME P450 MONOOXYGENASE STCB-RELATED"/>
    <property type="match status" value="1"/>
</dbReference>
<proteinExistence type="inferred from homology"/>
<dbReference type="PRINTS" id="PR00463">
    <property type="entry name" value="EP450I"/>
</dbReference>
<dbReference type="GO" id="GO:0004497">
    <property type="term" value="F:monooxygenase activity"/>
    <property type="evidence" value="ECO:0007669"/>
    <property type="project" value="InterPro"/>
</dbReference>
<dbReference type="Pfam" id="PF00067">
    <property type="entry name" value="p450"/>
    <property type="match status" value="1"/>
</dbReference>
<dbReference type="Gene3D" id="1.10.630.10">
    <property type="entry name" value="Cytochrome P450"/>
    <property type="match status" value="1"/>
</dbReference>
<dbReference type="GO" id="GO:0005506">
    <property type="term" value="F:iron ion binding"/>
    <property type="evidence" value="ECO:0007669"/>
    <property type="project" value="InterPro"/>
</dbReference>
<dbReference type="SUPFAM" id="SSF48264">
    <property type="entry name" value="Cytochrome P450"/>
    <property type="match status" value="1"/>
</dbReference>
<dbReference type="GO" id="GO:0020037">
    <property type="term" value="F:heme binding"/>
    <property type="evidence" value="ECO:0007669"/>
    <property type="project" value="InterPro"/>
</dbReference>
<keyword evidence="2" id="KW-0479">Metal-binding</keyword>
<keyword evidence="2" id="KW-0349">Heme</keyword>
<keyword evidence="2" id="KW-0408">Iron</keyword>
<keyword evidence="4" id="KW-1133">Transmembrane helix</keyword>
<dbReference type="InterPro" id="IPR036396">
    <property type="entry name" value="Cyt_P450_sf"/>
</dbReference>
<dbReference type="InterPro" id="IPR002401">
    <property type="entry name" value="Cyt_P450_E_grp-I"/>
</dbReference>
<evidence type="ECO:0000313" key="6">
    <source>
        <dbReference type="Proteomes" id="UP001148299"/>
    </source>
</evidence>
<protein>
    <submittedName>
        <fullName evidence="5">Cytochrome P450</fullName>
    </submittedName>
</protein>
<dbReference type="AlphaFoldDB" id="A0A9W9RCM8"/>
<dbReference type="InterPro" id="IPR001128">
    <property type="entry name" value="Cyt_P450"/>
</dbReference>
<feature type="transmembrane region" description="Helical" evidence="4">
    <location>
        <begin position="12"/>
        <end position="35"/>
    </location>
</feature>
<accession>A0A9W9RCM8</accession>
<evidence type="ECO:0000313" key="5">
    <source>
        <dbReference type="EMBL" id="KAJ5357817.1"/>
    </source>
</evidence>
<evidence type="ECO:0000256" key="2">
    <source>
        <dbReference type="ARBA" id="ARBA00022617"/>
    </source>
</evidence>
<evidence type="ECO:0000256" key="1">
    <source>
        <dbReference type="ARBA" id="ARBA00010617"/>
    </source>
</evidence>
<name>A0A9W9RCM8_PENBR</name>
<dbReference type="Proteomes" id="UP001148299">
    <property type="component" value="Unassembled WGS sequence"/>
</dbReference>
<evidence type="ECO:0000256" key="3">
    <source>
        <dbReference type="ARBA" id="ARBA00023002"/>
    </source>
</evidence>
<gene>
    <name evidence="5" type="ORF">N7541_004975</name>
</gene>
<dbReference type="PANTHER" id="PTHR24305">
    <property type="entry name" value="CYTOCHROME P450"/>
    <property type="match status" value="1"/>
</dbReference>
<comment type="similarity">
    <text evidence="1">Belongs to the cytochrome P450 family.</text>
</comment>
<sequence length="517" mass="58381">MSGSLMEVVFEILSLITFRFILGWSLLVTASALLYRVSTDPLSKVPGPFISKFTGIVDTFYYVRGYRHEYVHSLHEKYGPIVRYAPGHVNISDIGAVHTIHKLDRGYIKGKWYLSLAPPGVWTLMNITDPRMHTRWRRLLGGPFQDSYLQKLEPVVWEKMSLALGKMEEQLEEHGHIDVLKWWIYMALDVITELSYGTSVNILRGEEESRYIIEYLEGLGPVHAVRTTMPWVVAIAARLKLPIFNKLLNAGPRAAIWAQKTLDAYKRLLWEVDPKPTLFTPLFNNGDKGFKDEQIKNLAGSNITAGSHTTATVMTFAVWAICKHPEVRDKLVAEISMLSDGFKHSDVRSLPYLNCVIRESVRLYAAVPSVLPREVPPEGAQFLGFFVPGGSTVSTQCYSLHRSHKYFPDPLRFDPDRWISPTKEMEEAYMGFGAGTRCKDPVKGNVVFPEILTLIQTSACIGINLAHTELRLGISNFFRKFPTAVVSTDGGMSDLDMRQRAWVFMTPVGHKCIIGVQ</sequence>
<reference evidence="5" key="2">
    <citation type="journal article" date="2023" name="IMA Fungus">
        <title>Comparative genomic study of the Penicillium genus elucidates a diverse pangenome and 15 lateral gene transfer events.</title>
        <authorList>
            <person name="Petersen C."/>
            <person name="Sorensen T."/>
            <person name="Nielsen M.R."/>
            <person name="Sondergaard T.E."/>
            <person name="Sorensen J.L."/>
            <person name="Fitzpatrick D.A."/>
            <person name="Frisvad J.C."/>
            <person name="Nielsen K.L."/>
        </authorList>
    </citation>
    <scope>NUCLEOTIDE SEQUENCE</scope>
    <source>
        <strain evidence="5">IBT 35675</strain>
    </source>
</reference>
<keyword evidence="3" id="KW-0560">Oxidoreductase</keyword>